<dbReference type="PROSITE" id="PS50975">
    <property type="entry name" value="ATP_GRASP"/>
    <property type="match status" value="1"/>
</dbReference>
<dbReference type="EMBL" id="CP001998">
    <property type="protein sequence ID" value="ADE54946.1"/>
    <property type="molecule type" value="Genomic_DNA"/>
</dbReference>
<evidence type="ECO:0000259" key="3">
    <source>
        <dbReference type="PROSITE" id="PS50975"/>
    </source>
</evidence>
<dbReference type="PANTHER" id="PTHR43798">
    <property type="entry name" value="MONOACYLGLYCEROL LIPASE"/>
    <property type="match status" value="1"/>
</dbReference>
<keyword evidence="5" id="KW-1185">Reference proteome</keyword>
<dbReference type="SUPFAM" id="SSF53474">
    <property type="entry name" value="alpha/beta-Hydrolases"/>
    <property type="match status" value="1"/>
</dbReference>
<dbReference type="InterPro" id="IPR050266">
    <property type="entry name" value="AB_hydrolase_sf"/>
</dbReference>
<keyword evidence="2" id="KW-0472">Membrane</keyword>
<dbReference type="HOGENOM" id="CLU_345785_0_0_0"/>
<evidence type="ECO:0000256" key="2">
    <source>
        <dbReference type="SAM" id="Phobius"/>
    </source>
</evidence>
<dbReference type="KEGG" id="caa:Caka_1928"/>
<feature type="transmembrane region" description="Helical" evidence="2">
    <location>
        <begin position="481"/>
        <end position="504"/>
    </location>
</feature>
<keyword evidence="1" id="KW-0067">ATP-binding</keyword>
<dbReference type="InterPro" id="IPR029058">
    <property type="entry name" value="AB_hydrolase_fold"/>
</dbReference>
<dbReference type="Pfam" id="PF00561">
    <property type="entry name" value="Abhydrolase_1"/>
    <property type="match status" value="1"/>
</dbReference>
<dbReference type="InterPro" id="IPR000073">
    <property type="entry name" value="AB_hydrolase_1"/>
</dbReference>
<dbReference type="InterPro" id="IPR011761">
    <property type="entry name" value="ATP-grasp"/>
</dbReference>
<evidence type="ECO:0000256" key="1">
    <source>
        <dbReference type="PROSITE-ProRule" id="PRU00409"/>
    </source>
</evidence>
<proteinExistence type="predicted"/>
<keyword evidence="1" id="KW-0547">Nucleotide-binding</keyword>
<dbReference type="STRING" id="583355.Caka_1928"/>
<evidence type="ECO:0000313" key="4">
    <source>
        <dbReference type="EMBL" id="ADE54946.1"/>
    </source>
</evidence>
<dbReference type="GO" id="GO:0016787">
    <property type="term" value="F:hydrolase activity"/>
    <property type="evidence" value="ECO:0007669"/>
    <property type="project" value="UniProtKB-KW"/>
</dbReference>
<sequence length="871" mass="95940">MAAKRPIRWLLVLWTVSLLLSYSVRAIRGFQQPALEDQKSLSVQVDHVVSEDGAVEIAYREYGVSQAATPILLLHGNPMGGRAMRTLAEDLAVTHPVLVPDLPGLGFSSRNLTTYSAINQVSTLLGWLDALETGSVDVVAYSQGGAVALELAQRAPDRVRSITLLASVGLQEHELLGSYELNQPVYAVYYAALWSARWLLPHFGCLDDPVFSPTSALNFAQTDLRRNQAAMESLRIPTLILHSPADTVVPYSAAKAHADLIAHAEFIALDGGHISPIQSAESTLPPIRSFLTRVDQGLALTASSTLPSDRSHQPGLAETTSPKAQYLSILSLTALLFLMVFASEDLSCIAGGILAATGALPLWAAILGCFLGIWISDLLLYAVGATFGSRVLNWGPFRRLKNNPEVDRMRTAYASKGLKIVFLTRFLPGSRVAAYIVAGTLHLGFIRFSIWLFVAAAVWTPILVSLAFCVGHPLIHWWESYGLRLLPLIAVSLIALHLSIRALTKSFTYRGRAELRGRWRRLTKWEYWPALPVYLPVFVYGCWLAIRYRSTTVWGLCNPGIEPISGLAMESKSAILSNLNAHSGKLPEWTLLAENSDPEKRLQQFLEFKRLAALDWPVVFKPDVGQRGEGVAIIRSKADAARYLNANAEAIIAQAYASGDEYGVFFTRMPGAKGRIFSITEKRLPQLIGDGERTVERLILDDPRAVAQAKHYLRVNAERVNTTPAKGEIIQLVELGTHCRGAIFLDGNHLASDALAEALNEVVDSFEGFGFGRFDLRVPSAEDLQAGRHFKILELNGVSSESTDIYDPKNSILAGWTKLCRQWALAFKIGDRFRSAGHTPPRPRDVFATIRRHREREHFEAADIQTASETD</sequence>
<evidence type="ECO:0000313" key="5">
    <source>
        <dbReference type="Proteomes" id="UP000000925"/>
    </source>
</evidence>
<keyword evidence="4" id="KW-0378">Hydrolase</keyword>
<dbReference type="eggNOG" id="COG0586">
    <property type="taxonomic scope" value="Bacteria"/>
</dbReference>
<dbReference type="AlphaFoldDB" id="D5EKN9"/>
<feature type="transmembrane region" description="Helical" evidence="2">
    <location>
        <begin position="525"/>
        <end position="546"/>
    </location>
</feature>
<feature type="transmembrane region" description="Helical" evidence="2">
    <location>
        <begin position="324"/>
        <end position="342"/>
    </location>
</feature>
<dbReference type="GO" id="GO:0046872">
    <property type="term" value="F:metal ion binding"/>
    <property type="evidence" value="ECO:0007669"/>
    <property type="project" value="InterPro"/>
</dbReference>
<dbReference type="eggNOG" id="COG1073">
    <property type="taxonomic scope" value="Bacteria"/>
</dbReference>
<dbReference type="PRINTS" id="PR00111">
    <property type="entry name" value="ABHYDROLASE"/>
</dbReference>
<keyword evidence="2" id="KW-1133">Transmembrane helix</keyword>
<reference evidence="4 5" key="1">
    <citation type="journal article" date="2010" name="Stand. Genomic Sci.">
        <title>Complete genome sequence of Coraliomargarita akajimensis type strain (04OKA010-24).</title>
        <authorList>
            <person name="Mavromatis K."/>
            <person name="Abt B."/>
            <person name="Brambilla E."/>
            <person name="Lapidus A."/>
            <person name="Copeland A."/>
            <person name="Deshpande S."/>
            <person name="Nolan M."/>
            <person name="Lucas S."/>
            <person name="Tice H."/>
            <person name="Cheng J.F."/>
            <person name="Han C."/>
            <person name="Detter J.C."/>
            <person name="Woyke T."/>
            <person name="Goodwin L."/>
            <person name="Pitluck S."/>
            <person name="Held B."/>
            <person name="Brettin T."/>
            <person name="Tapia R."/>
            <person name="Ivanova N."/>
            <person name="Mikhailova N."/>
            <person name="Pati A."/>
            <person name="Liolios K."/>
            <person name="Chen A."/>
            <person name="Palaniappan K."/>
            <person name="Land M."/>
            <person name="Hauser L."/>
            <person name="Chang Y.J."/>
            <person name="Jeffries C.D."/>
            <person name="Rohde M."/>
            <person name="Goker M."/>
            <person name="Bristow J."/>
            <person name="Eisen J.A."/>
            <person name="Markowitz V."/>
            <person name="Hugenholtz P."/>
            <person name="Klenk H.P."/>
            <person name="Kyrpides N.C."/>
        </authorList>
    </citation>
    <scope>NUCLEOTIDE SEQUENCE [LARGE SCALE GENOMIC DNA]</scope>
    <source>
        <strain evidence="5">DSM 45221 / IAM 15411 / JCM 23193 / KCTC 12865</strain>
    </source>
</reference>
<accession>D5EKN9</accession>
<keyword evidence="2" id="KW-0812">Transmembrane</keyword>
<organism evidence="4 5">
    <name type="scientific">Coraliomargarita akajimensis (strain DSM 45221 / IAM 15411 / JCM 23193 / KCTC 12865 / 04OKA010-24)</name>
    <dbReference type="NCBI Taxonomy" id="583355"/>
    <lineage>
        <taxon>Bacteria</taxon>
        <taxon>Pseudomonadati</taxon>
        <taxon>Verrucomicrobiota</taxon>
        <taxon>Opitutia</taxon>
        <taxon>Puniceicoccales</taxon>
        <taxon>Coraliomargaritaceae</taxon>
        <taxon>Coraliomargarita</taxon>
    </lineage>
</organism>
<gene>
    <name evidence="4" type="ordered locus">Caka_1928</name>
</gene>
<dbReference type="Proteomes" id="UP000000925">
    <property type="component" value="Chromosome"/>
</dbReference>
<feature type="transmembrane region" description="Helical" evidence="2">
    <location>
        <begin position="349"/>
        <end position="375"/>
    </location>
</feature>
<dbReference type="Gene3D" id="3.40.50.1820">
    <property type="entry name" value="alpha/beta hydrolase"/>
    <property type="match status" value="1"/>
</dbReference>
<feature type="domain" description="ATP-grasp" evidence="3">
    <location>
        <begin position="576"/>
        <end position="825"/>
    </location>
</feature>
<dbReference type="InterPro" id="IPR032816">
    <property type="entry name" value="VTT_dom"/>
</dbReference>
<dbReference type="SUPFAM" id="SSF56059">
    <property type="entry name" value="Glutathione synthetase ATP-binding domain-like"/>
    <property type="match status" value="1"/>
</dbReference>
<feature type="transmembrane region" description="Helical" evidence="2">
    <location>
        <begin position="450"/>
        <end position="475"/>
    </location>
</feature>
<protein>
    <submittedName>
        <fullName evidence="4">Alpha/beta hydrolase fold protein</fullName>
    </submittedName>
</protein>
<dbReference type="GO" id="GO:0005524">
    <property type="term" value="F:ATP binding"/>
    <property type="evidence" value="ECO:0007669"/>
    <property type="project" value="UniProtKB-UniRule"/>
</dbReference>
<dbReference type="Pfam" id="PF09335">
    <property type="entry name" value="VTT_dom"/>
    <property type="match status" value="1"/>
</dbReference>
<name>D5EKN9_CORAD</name>
<dbReference type="eggNOG" id="COG0189">
    <property type="taxonomic scope" value="Bacteria"/>
</dbReference>